<dbReference type="Proteomes" id="UP001384579">
    <property type="component" value="Unassembled WGS sequence"/>
</dbReference>
<evidence type="ECO:0000259" key="4">
    <source>
        <dbReference type="Pfam" id="PF13205"/>
    </source>
</evidence>
<comment type="subcellular location">
    <subcellularLocation>
        <location evidence="1">Secreted</location>
    </subcellularLocation>
</comment>
<proteinExistence type="predicted"/>
<keyword evidence="6" id="KW-1185">Reference proteome</keyword>
<name>A0ABU8YWS6_9CYAN</name>
<organism evidence="5 6">
    <name type="scientific">Microcoleus anatoxicus PTRS2</name>
    <dbReference type="NCBI Taxonomy" id="2705321"/>
    <lineage>
        <taxon>Bacteria</taxon>
        <taxon>Bacillati</taxon>
        <taxon>Cyanobacteriota</taxon>
        <taxon>Cyanophyceae</taxon>
        <taxon>Oscillatoriophycideae</taxon>
        <taxon>Oscillatoriales</taxon>
        <taxon>Microcoleaceae</taxon>
        <taxon>Microcoleus</taxon>
        <taxon>Microcoleus anatoxicus</taxon>
    </lineage>
</organism>
<dbReference type="EMBL" id="JBBLXS010000811">
    <property type="protein sequence ID" value="MEK0188884.1"/>
    <property type="molecule type" value="Genomic_DNA"/>
</dbReference>
<reference evidence="5 6" key="1">
    <citation type="journal article" date="2020" name="Harmful Algae">
        <title>Molecular and morphological characterization of a novel dihydroanatoxin-a producing Microcoleus species (cyanobacteria) from the Russian River, California, USA.</title>
        <authorList>
            <person name="Conklin K.Y."/>
            <person name="Stancheva R."/>
            <person name="Otten T.G."/>
            <person name="Fadness R."/>
            <person name="Boyer G.L."/>
            <person name="Read B."/>
            <person name="Zhang X."/>
            <person name="Sheath R.G."/>
        </authorList>
    </citation>
    <scope>NUCLEOTIDE SEQUENCE [LARGE SCALE GENOMIC DNA]</scope>
    <source>
        <strain evidence="5 6">PTRS2</strain>
    </source>
</reference>
<evidence type="ECO:0000256" key="2">
    <source>
        <dbReference type="ARBA" id="ARBA00022525"/>
    </source>
</evidence>
<gene>
    <name evidence="5" type="ORF">WMG39_29150</name>
</gene>
<feature type="domain" description="SbsA Ig-like" evidence="4">
    <location>
        <begin position="4"/>
        <end position="55"/>
    </location>
</feature>
<dbReference type="InterPro" id="IPR050557">
    <property type="entry name" value="RTX_toxin/Mannuronan_C5-epim"/>
</dbReference>
<feature type="non-terminal residue" evidence="5">
    <location>
        <position position="1"/>
    </location>
</feature>
<dbReference type="InterPro" id="IPR011049">
    <property type="entry name" value="Serralysin-like_metalloprot_C"/>
</dbReference>
<accession>A0ABU8YWS6</accession>
<dbReference type="InterPro" id="IPR032812">
    <property type="entry name" value="SbsA_Ig"/>
</dbReference>
<comment type="caution">
    <text evidence="5">The sequence shown here is derived from an EMBL/GenBank/DDBJ whole genome shotgun (WGS) entry which is preliminary data.</text>
</comment>
<dbReference type="Gene3D" id="2.150.10.10">
    <property type="entry name" value="Serralysin-like metalloprotease, C-terminal"/>
    <property type="match status" value="2"/>
</dbReference>
<keyword evidence="3" id="KW-0732">Signal</keyword>
<dbReference type="PROSITE" id="PS00330">
    <property type="entry name" value="HEMOLYSIN_CALCIUM"/>
    <property type="match status" value="2"/>
</dbReference>
<dbReference type="Pfam" id="PF00353">
    <property type="entry name" value="HemolysinCabind"/>
    <property type="match status" value="3"/>
</dbReference>
<dbReference type="NCBIfam" id="NF041519">
    <property type="entry name" value="bluetail"/>
    <property type="match status" value="1"/>
</dbReference>
<protein>
    <submittedName>
        <fullName evidence="5">Calcium-binding protein</fullName>
    </submittedName>
</protein>
<dbReference type="InterPro" id="IPR018511">
    <property type="entry name" value="Hemolysin-typ_Ca-bd_CS"/>
</dbReference>
<dbReference type="PANTHER" id="PTHR38340:SF1">
    <property type="entry name" value="S-LAYER PROTEIN"/>
    <property type="match status" value="1"/>
</dbReference>
<evidence type="ECO:0000256" key="3">
    <source>
        <dbReference type="ARBA" id="ARBA00022729"/>
    </source>
</evidence>
<dbReference type="InterPro" id="IPR048165">
    <property type="entry name" value="Bluetail_dom"/>
</dbReference>
<dbReference type="SUPFAM" id="SSF51120">
    <property type="entry name" value="beta-Roll"/>
    <property type="match status" value="2"/>
</dbReference>
<evidence type="ECO:0000313" key="5">
    <source>
        <dbReference type="EMBL" id="MEK0188884.1"/>
    </source>
</evidence>
<dbReference type="PANTHER" id="PTHR38340">
    <property type="entry name" value="S-LAYER PROTEIN"/>
    <property type="match status" value="1"/>
</dbReference>
<dbReference type="InterPro" id="IPR001343">
    <property type="entry name" value="Hemolysn_Ca-bd"/>
</dbReference>
<dbReference type="RefSeq" id="WP_340524840.1">
    <property type="nucleotide sequence ID" value="NZ_JBBLXS010000811.1"/>
</dbReference>
<sequence length="337" mass="33273">AANVTVSGTQLTINPTADLGQGTDYYVEIANGAIKDIAGNNYAGITGNSTWNFKTQGTAAINGTAGADNLTGTANADIINGLAGNDTLNGGAGNDTLDGGNDNDRLDGGLGNDQLKGGLGNDIYVVDSVGDVVTELAAQGTDLVQSAVTYTLPAEVENLTLTGATAINGTGNGLANTIAGNAANNTLNGGAGQDTLTGGTGADTFLFQFGQSSVSASDRVTDLAIGSDKIDLLTQGGAAMGAPSSFSRAANSAATTLQNVITQVFTDANGSLAGNQALGINSAALVVVTTASIAGTYLVINDGTAGFQASNDLVINLTGSTGTLPPLGNIPVTNFFI</sequence>
<dbReference type="Pfam" id="PF13205">
    <property type="entry name" value="Big_5"/>
    <property type="match status" value="1"/>
</dbReference>
<dbReference type="PRINTS" id="PR00313">
    <property type="entry name" value="CABNDNGRPT"/>
</dbReference>
<evidence type="ECO:0000313" key="6">
    <source>
        <dbReference type="Proteomes" id="UP001384579"/>
    </source>
</evidence>
<evidence type="ECO:0000256" key="1">
    <source>
        <dbReference type="ARBA" id="ARBA00004613"/>
    </source>
</evidence>
<keyword evidence="2" id="KW-0964">Secreted</keyword>